<name>A0A381UIU4_9ZZZZ</name>
<dbReference type="FunFam" id="3.40.140.20:FF:000002">
    <property type="entry name" value="Bifunctional purine biosynthesis protein PurH"/>
    <property type="match status" value="1"/>
</dbReference>
<evidence type="ECO:0000256" key="5">
    <source>
        <dbReference type="ARBA" id="ARBA00022755"/>
    </source>
</evidence>
<dbReference type="Gene3D" id="3.40.50.1380">
    <property type="entry name" value="Methylglyoxal synthase-like domain"/>
    <property type="match status" value="1"/>
</dbReference>
<evidence type="ECO:0000256" key="2">
    <source>
        <dbReference type="ARBA" id="ARBA00004954"/>
    </source>
</evidence>
<keyword evidence="5" id="KW-0658">Purine biosynthesis</keyword>
<evidence type="ECO:0000256" key="1">
    <source>
        <dbReference type="ARBA" id="ARBA00004844"/>
    </source>
</evidence>
<accession>A0A381UIU4</accession>
<comment type="catalytic activity">
    <reaction evidence="8">
        <text>(6R)-10-formyltetrahydrofolate + 5-amino-1-(5-phospho-beta-D-ribosyl)imidazole-4-carboxamide = 5-formamido-1-(5-phospho-D-ribosyl)imidazole-4-carboxamide + (6S)-5,6,7,8-tetrahydrofolate</text>
        <dbReference type="Rhea" id="RHEA:22192"/>
        <dbReference type="ChEBI" id="CHEBI:57453"/>
        <dbReference type="ChEBI" id="CHEBI:58467"/>
        <dbReference type="ChEBI" id="CHEBI:58475"/>
        <dbReference type="ChEBI" id="CHEBI:195366"/>
        <dbReference type="EC" id="2.1.2.3"/>
    </reaction>
</comment>
<dbReference type="GO" id="GO:0005829">
    <property type="term" value="C:cytosol"/>
    <property type="evidence" value="ECO:0007669"/>
    <property type="project" value="TreeGrafter"/>
</dbReference>
<organism evidence="11">
    <name type="scientific">marine metagenome</name>
    <dbReference type="NCBI Taxonomy" id="408172"/>
    <lineage>
        <taxon>unclassified sequences</taxon>
        <taxon>metagenomes</taxon>
        <taxon>ecological metagenomes</taxon>
    </lineage>
</organism>
<dbReference type="Gene3D" id="3.40.140.20">
    <property type="match status" value="2"/>
</dbReference>
<reference evidence="11" key="1">
    <citation type="submission" date="2018-05" db="EMBL/GenBank/DDBJ databases">
        <authorList>
            <person name="Lanie J.A."/>
            <person name="Ng W.-L."/>
            <person name="Kazmierczak K.M."/>
            <person name="Andrzejewski T.M."/>
            <person name="Davidsen T.M."/>
            <person name="Wayne K.J."/>
            <person name="Tettelin H."/>
            <person name="Glass J.I."/>
            <person name="Rusch D."/>
            <person name="Podicherti R."/>
            <person name="Tsui H.-C.T."/>
            <person name="Winkler M.E."/>
        </authorList>
    </citation>
    <scope>NUCLEOTIDE SEQUENCE</scope>
</reference>
<keyword evidence="7" id="KW-0511">Multifunctional enzyme</keyword>
<dbReference type="SUPFAM" id="SSF52335">
    <property type="entry name" value="Methylglyoxal synthase-like"/>
    <property type="match status" value="1"/>
</dbReference>
<dbReference type="InterPro" id="IPR016193">
    <property type="entry name" value="Cytidine_deaminase-like"/>
</dbReference>
<dbReference type="InterPro" id="IPR036914">
    <property type="entry name" value="MGS-like_dom_sf"/>
</dbReference>
<comment type="pathway">
    <text evidence="1">Purine metabolism; IMP biosynthesis via de novo pathway; IMP from 5-formamido-1-(5-phospho-D-ribosyl)imidazole-4-carboxamide: step 1/1.</text>
</comment>
<gene>
    <name evidence="11" type="ORF">METZ01_LOCUS80738</name>
</gene>
<comment type="catalytic activity">
    <reaction evidence="9">
        <text>IMP + H2O = 5-formamido-1-(5-phospho-D-ribosyl)imidazole-4-carboxamide</text>
        <dbReference type="Rhea" id="RHEA:18445"/>
        <dbReference type="ChEBI" id="CHEBI:15377"/>
        <dbReference type="ChEBI" id="CHEBI:58053"/>
        <dbReference type="ChEBI" id="CHEBI:58467"/>
        <dbReference type="EC" id="3.5.4.10"/>
    </reaction>
</comment>
<evidence type="ECO:0000313" key="11">
    <source>
        <dbReference type="EMBL" id="SVA27884.1"/>
    </source>
</evidence>
<dbReference type="EMBL" id="UINC01006500">
    <property type="protein sequence ID" value="SVA27884.1"/>
    <property type="molecule type" value="Genomic_DNA"/>
</dbReference>
<dbReference type="PROSITE" id="PS51855">
    <property type="entry name" value="MGS"/>
    <property type="match status" value="1"/>
</dbReference>
<dbReference type="PANTHER" id="PTHR11692:SF0">
    <property type="entry name" value="BIFUNCTIONAL PURINE BIOSYNTHESIS PROTEIN ATIC"/>
    <property type="match status" value="1"/>
</dbReference>
<dbReference type="PANTHER" id="PTHR11692">
    <property type="entry name" value="BIFUNCTIONAL PURINE BIOSYNTHESIS PROTEIN PURH"/>
    <property type="match status" value="1"/>
</dbReference>
<dbReference type="FunFam" id="3.40.140.20:FF:000001">
    <property type="entry name" value="Bifunctional purine biosynthesis protein PurH"/>
    <property type="match status" value="1"/>
</dbReference>
<dbReference type="Pfam" id="PF01808">
    <property type="entry name" value="AICARFT_IMPCHas"/>
    <property type="match status" value="1"/>
</dbReference>
<dbReference type="NCBIfam" id="TIGR00355">
    <property type="entry name" value="purH"/>
    <property type="match status" value="1"/>
</dbReference>
<dbReference type="UniPathway" id="UPA00074">
    <property type="reaction ID" value="UER00133"/>
</dbReference>
<evidence type="ECO:0000259" key="10">
    <source>
        <dbReference type="PROSITE" id="PS51855"/>
    </source>
</evidence>
<evidence type="ECO:0000256" key="8">
    <source>
        <dbReference type="ARBA" id="ARBA00050488"/>
    </source>
</evidence>
<feature type="domain" description="MGS-like" evidence="10">
    <location>
        <begin position="4"/>
        <end position="150"/>
    </location>
</feature>
<dbReference type="SMART" id="SM00851">
    <property type="entry name" value="MGS"/>
    <property type="match status" value="1"/>
</dbReference>
<dbReference type="GO" id="GO:0003937">
    <property type="term" value="F:IMP cyclohydrolase activity"/>
    <property type="evidence" value="ECO:0007669"/>
    <property type="project" value="UniProtKB-EC"/>
</dbReference>
<dbReference type="FunFam" id="3.40.50.1380:FF:000001">
    <property type="entry name" value="Bifunctional purine biosynthesis protein PurH"/>
    <property type="match status" value="1"/>
</dbReference>
<proteinExistence type="inferred from homology"/>
<evidence type="ECO:0000256" key="3">
    <source>
        <dbReference type="ARBA" id="ARBA00007667"/>
    </source>
</evidence>
<dbReference type="NCBIfam" id="NF002049">
    <property type="entry name" value="PRK00881.1"/>
    <property type="match status" value="1"/>
</dbReference>
<comment type="similarity">
    <text evidence="3">Belongs to the PurH family.</text>
</comment>
<dbReference type="InterPro" id="IPR011607">
    <property type="entry name" value="MGS-like_dom"/>
</dbReference>
<evidence type="ECO:0000256" key="9">
    <source>
        <dbReference type="ARBA" id="ARBA00050687"/>
    </source>
</evidence>
<keyword evidence="6" id="KW-0378">Hydrolase</keyword>
<comment type="pathway">
    <text evidence="2">Purine metabolism; IMP biosynthesis via de novo pathway; 5-formamido-1-(5-phospho-D-ribosyl)imidazole-4-carboxamide from 5-amino-1-(5-phospho-D-ribosyl)imidazole-4-carboxamide (10-formyl THF route): step 1/1.</text>
</comment>
<evidence type="ECO:0000256" key="6">
    <source>
        <dbReference type="ARBA" id="ARBA00022801"/>
    </source>
</evidence>
<dbReference type="GO" id="GO:0006189">
    <property type="term" value="P:'de novo' IMP biosynthetic process"/>
    <property type="evidence" value="ECO:0007669"/>
    <property type="project" value="UniProtKB-UniPathway"/>
</dbReference>
<evidence type="ECO:0000256" key="4">
    <source>
        <dbReference type="ARBA" id="ARBA00022679"/>
    </source>
</evidence>
<dbReference type="SMART" id="SM00798">
    <property type="entry name" value="AICARFT_IMPCHas"/>
    <property type="match status" value="1"/>
</dbReference>
<dbReference type="InterPro" id="IPR024051">
    <property type="entry name" value="AICAR_Tfase_dup_dom_sf"/>
</dbReference>
<dbReference type="AlphaFoldDB" id="A0A381UIU4"/>
<sequence>MSKNKAVKIKTALISVSNKNNLDLITQCLNSNQVKIISTGGTAEYIEKLGIEVMTVSSLTNFPEIMNGRVKTLNPLIYGGLLNRPDIDDEIQDELGIENIDLIIVNLYPFEDTVSKEDVTEEDAIENIDIGGPSMIRASAKNFYSKTIITSPDDYEMLINELDNNNGSVDYLTRKELALKAFKTTALYDANIHKHFQRTVEKDAIHENLVLGLSKKNDLRYGENPHQKAGLYSFGNINDKSLLGAKIFQGKELSYNNFLDANTAMRCSQEFNDPCCVIVKHVNPCGVAISDNIANAYEKAFETDPESAFGGVIAVNRTVDENFATKLISNQFVEVIIAPDYDAEALEVFKQKNNIRVISVKGYKKNRIDFQIQSIDGGFLVQEDDDKMITKDDLNCVTEKKPNQDEIADLMFAWTVAKYVKSNAIVFAKNRQTIGIGAGQMSRVNSAKIASLKAANANLDTTDAVMASDGFFPFSDSIEMASDNGINCIIQPGGSIKDQEVINEANKKNIAMVLTGMRHFRH</sequence>
<protein>
    <recommendedName>
        <fullName evidence="10">MGS-like domain-containing protein</fullName>
    </recommendedName>
</protein>
<dbReference type="PIRSF" id="PIRSF000414">
    <property type="entry name" value="AICARFT_IMPCHas"/>
    <property type="match status" value="1"/>
</dbReference>
<evidence type="ECO:0000256" key="7">
    <source>
        <dbReference type="ARBA" id="ARBA00023268"/>
    </source>
</evidence>
<dbReference type="HAMAP" id="MF_00139">
    <property type="entry name" value="PurH"/>
    <property type="match status" value="1"/>
</dbReference>
<dbReference type="InterPro" id="IPR002695">
    <property type="entry name" value="PurH-like"/>
</dbReference>
<keyword evidence="4" id="KW-0808">Transferase</keyword>
<dbReference type="SUPFAM" id="SSF53927">
    <property type="entry name" value="Cytidine deaminase-like"/>
    <property type="match status" value="1"/>
</dbReference>
<dbReference type="Pfam" id="PF02142">
    <property type="entry name" value="MGS"/>
    <property type="match status" value="1"/>
</dbReference>
<dbReference type="GO" id="GO:0004643">
    <property type="term" value="F:phosphoribosylaminoimidazolecarboxamide formyltransferase activity"/>
    <property type="evidence" value="ECO:0007669"/>
    <property type="project" value="UniProtKB-EC"/>
</dbReference>
<dbReference type="CDD" id="cd01421">
    <property type="entry name" value="IMPCH"/>
    <property type="match status" value="1"/>
</dbReference>